<comment type="caution">
    <text evidence="3">The sequence shown here is derived from an EMBL/GenBank/DDBJ whole genome shotgun (WGS) entry which is preliminary data.</text>
</comment>
<dbReference type="Gene3D" id="3.40.50.620">
    <property type="entry name" value="HUPs"/>
    <property type="match status" value="1"/>
</dbReference>
<sequence>MKIVTIVWILLAVLCGGYGILIRAIGSGTGFFLVWIALAVIFVGCSAAAQAGLWGIMPQFLRRVTLVLLCLILVLFTGIGGCIGSKMNTEGKPGLDYIIVLGAQIYERGPSAVLRFRLDKAVEYLNENPRTKCIVSGGKGSNEPCSEAEGMEKYLIRQGIPEERILKEEKSKTTAENIKYSKKFIKSKESVGIVTNNFHMFRALQIAKSQGLEDPSGIAAESTALYLPNNVLREILAEIKYLIF</sequence>
<dbReference type="EMBL" id="QRHG01000016">
    <property type="protein sequence ID" value="RHF60457.1"/>
    <property type="molecule type" value="Genomic_DNA"/>
</dbReference>
<dbReference type="InterPro" id="IPR051599">
    <property type="entry name" value="Cell_Envelope_Assoc"/>
</dbReference>
<dbReference type="InterPro" id="IPR014729">
    <property type="entry name" value="Rossmann-like_a/b/a_fold"/>
</dbReference>
<proteinExistence type="predicted"/>
<evidence type="ECO:0000313" key="3">
    <source>
        <dbReference type="EMBL" id="RGK42470.1"/>
    </source>
</evidence>
<feature type="transmembrane region" description="Helical" evidence="1">
    <location>
        <begin position="6"/>
        <end position="25"/>
    </location>
</feature>
<dbReference type="InterPro" id="IPR003848">
    <property type="entry name" value="DUF218"/>
</dbReference>
<keyword evidence="1" id="KW-0472">Membrane</keyword>
<keyword evidence="1" id="KW-0812">Transmembrane</keyword>
<evidence type="ECO:0000313" key="4">
    <source>
        <dbReference type="EMBL" id="RHF60457.1"/>
    </source>
</evidence>
<gene>
    <name evidence="4" type="ORF">DW672_07545</name>
    <name evidence="3" type="ORF">DXD17_01905</name>
</gene>
<dbReference type="GO" id="GO:0043164">
    <property type="term" value="P:Gram-negative-bacterium-type cell wall biogenesis"/>
    <property type="evidence" value="ECO:0007669"/>
    <property type="project" value="TreeGrafter"/>
</dbReference>
<dbReference type="PANTHER" id="PTHR30336:SF4">
    <property type="entry name" value="ENVELOPE BIOGENESIS FACTOR ELYC"/>
    <property type="match status" value="1"/>
</dbReference>
<keyword evidence="1" id="KW-1133">Transmembrane helix</keyword>
<feature type="transmembrane region" description="Helical" evidence="1">
    <location>
        <begin position="63"/>
        <end position="83"/>
    </location>
</feature>
<evidence type="ECO:0000259" key="2">
    <source>
        <dbReference type="Pfam" id="PF02698"/>
    </source>
</evidence>
<dbReference type="GO" id="GO:0005886">
    <property type="term" value="C:plasma membrane"/>
    <property type="evidence" value="ECO:0007669"/>
    <property type="project" value="TreeGrafter"/>
</dbReference>
<dbReference type="EMBL" id="QSQN01000003">
    <property type="protein sequence ID" value="RGK42470.1"/>
    <property type="molecule type" value="Genomic_DNA"/>
</dbReference>
<protein>
    <submittedName>
        <fullName evidence="3">YdcF family protein</fullName>
    </submittedName>
</protein>
<feature type="domain" description="DUF218" evidence="2">
    <location>
        <begin position="96"/>
        <end position="236"/>
    </location>
</feature>
<name>A0A3E4LYC4_9FIRM</name>
<organism evidence="3 5">
    <name type="scientific">[Ruminococcus] lactaris</name>
    <dbReference type="NCBI Taxonomy" id="46228"/>
    <lineage>
        <taxon>Bacteria</taxon>
        <taxon>Bacillati</taxon>
        <taxon>Bacillota</taxon>
        <taxon>Clostridia</taxon>
        <taxon>Lachnospirales</taxon>
        <taxon>Lachnospiraceae</taxon>
        <taxon>Mediterraneibacter</taxon>
    </lineage>
</organism>
<evidence type="ECO:0000313" key="5">
    <source>
        <dbReference type="Proteomes" id="UP000260793"/>
    </source>
</evidence>
<dbReference type="PANTHER" id="PTHR30336">
    <property type="entry name" value="INNER MEMBRANE PROTEIN, PROBABLE PERMEASE"/>
    <property type="match status" value="1"/>
</dbReference>
<dbReference type="Proteomes" id="UP000260793">
    <property type="component" value="Unassembled WGS sequence"/>
</dbReference>
<evidence type="ECO:0000313" key="6">
    <source>
        <dbReference type="Proteomes" id="UP000284902"/>
    </source>
</evidence>
<dbReference type="Pfam" id="PF02698">
    <property type="entry name" value="DUF218"/>
    <property type="match status" value="1"/>
</dbReference>
<feature type="transmembrane region" description="Helical" evidence="1">
    <location>
        <begin position="32"/>
        <end position="57"/>
    </location>
</feature>
<evidence type="ECO:0000256" key="1">
    <source>
        <dbReference type="SAM" id="Phobius"/>
    </source>
</evidence>
<dbReference type="AlphaFoldDB" id="A0A3E4LYC4"/>
<dbReference type="RefSeq" id="WP_117687635.1">
    <property type="nucleotide sequence ID" value="NZ_CAUFBW010000001.1"/>
</dbReference>
<dbReference type="CDD" id="cd06259">
    <property type="entry name" value="YdcF-like"/>
    <property type="match status" value="1"/>
</dbReference>
<reference evidence="5 6" key="1">
    <citation type="submission" date="2018-08" db="EMBL/GenBank/DDBJ databases">
        <title>A genome reference for cultivated species of the human gut microbiota.</title>
        <authorList>
            <person name="Zou Y."/>
            <person name="Xue W."/>
            <person name="Luo G."/>
        </authorList>
    </citation>
    <scope>NUCLEOTIDE SEQUENCE [LARGE SCALE GENOMIC DNA]</scope>
    <source>
        <strain evidence="4 6">AM25-1LB</strain>
        <strain evidence="3 5">TF11-7</strain>
    </source>
</reference>
<accession>A0A3E4LYC4</accession>
<dbReference type="Proteomes" id="UP000284902">
    <property type="component" value="Unassembled WGS sequence"/>
</dbReference>
<dbReference type="GO" id="GO:0000270">
    <property type="term" value="P:peptidoglycan metabolic process"/>
    <property type="evidence" value="ECO:0007669"/>
    <property type="project" value="TreeGrafter"/>
</dbReference>